<evidence type="ECO:0008006" key="4">
    <source>
        <dbReference type="Google" id="ProtNLM"/>
    </source>
</evidence>
<dbReference type="RefSeq" id="WP_073582861.1">
    <property type="nucleotide sequence ID" value="NZ_AP024898.1"/>
</dbReference>
<evidence type="ECO:0000313" key="2">
    <source>
        <dbReference type="EMBL" id="SHO56657.1"/>
    </source>
</evidence>
<name>A0A1M7YVE6_9VIBR</name>
<dbReference type="AlphaFoldDB" id="A0A1M7YVE6"/>
<keyword evidence="1" id="KW-0732">Signal</keyword>
<protein>
    <recommendedName>
        <fullName evidence="4">FG-GAP repeat protein</fullName>
    </recommendedName>
</protein>
<accession>A0A1M7YVE6</accession>
<dbReference type="EMBL" id="FRFG01000027">
    <property type="protein sequence ID" value="SHO56657.1"/>
    <property type="molecule type" value="Genomic_DNA"/>
</dbReference>
<evidence type="ECO:0000313" key="3">
    <source>
        <dbReference type="Proteomes" id="UP000184600"/>
    </source>
</evidence>
<proteinExistence type="predicted"/>
<keyword evidence="3" id="KW-1185">Reference proteome</keyword>
<organism evidence="2 3">
    <name type="scientific">Vibrio quintilis</name>
    <dbReference type="NCBI Taxonomy" id="1117707"/>
    <lineage>
        <taxon>Bacteria</taxon>
        <taxon>Pseudomonadati</taxon>
        <taxon>Pseudomonadota</taxon>
        <taxon>Gammaproteobacteria</taxon>
        <taxon>Vibrionales</taxon>
        <taxon>Vibrionaceae</taxon>
        <taxon>Vibrio</taxon>
    </lineage>
</organism>
<feature type="signal peptide" evidence="1">
    <location>
        <begin position="1"/>
        <end position="21"/>
    </location>
</feature>
<reference evidence="3" key="1">
    <citation type="submission" date="2016-12" db="EMBL/GenBank/DDBJ databases">
        <authorList>
            <person name="Rodrigo-Torres L."/>
            <person name="Arahal R.D."/>
            <person name="Lucena T."/>
        </authorList>
    </citation>
    <scope>NUCLEOTIDE SEQUENCE [LARGE SCALE GENOMIC DNA]</scope>
</reference>
<dbReference type="InterPro" id="IPR028994">
    <property type="entry name" value="Integrin_alpha_N"/>
</dbReference>
<feature type="chain" id="PRO_5012839464" description="FG-GAP repeat protein" evidence="1">
    <location>
        <begin position="22"/>
        <end position="145"/>
    </location>
</feature>
<dbReference type="OrthoDB" id="5915738at2"/>
<dbReference type="Proteomes" id="UP000184600">
    <property type="component" value="Unassembled WGS sequence"/>
</dbReference>
<evidence type="ECO:0000256" key="1">
    <source>
        <dbReference type="SAM" id="SignalP"/>
    </source>
</evidence>
<sequence>MIQNKLLAALSLTVLSGSALAADEPAWTSSLWLNSFGYNAGGWRVEQHPRILADVNGDGLDDIVGFAHSGVVVATSTGSGFNAPYLWVEGYGYKAGGWRIGVHPRMMADVNGQLWLQRGSMAGRKSPENDDRCQRRWQSGCGWIR</sequence>
<dbReference type="STRING" id="1117707.VQ7734_02426"/>
<dbReference type="SUPFAM" id="SSF69318">
    <property type="entry name" value="Integrin alpha N-terminal domain"/>
    <property type="match status" value="1"/>
</dbReference>
<gene>
    <name evidence="2" type="ORF">VQ7734_02426</name>
</gene>